<comment type="caution">
    <text evidence="2">The sequence shown here is derived from an EMBL/GenBank/DDBJ whole genome shotgun (WGS) entry which is preliminary data.</text>
</comment>
<protein>
    <recommendedName>
        <fullName evidence="4">Hydrogenase expression protein HypF</fullName>
    </recommendedName>
</protein>
<dbReference type="AlphaFoldDB" id="A0A7W3WGT0"/>
<evidence type="ECO:0000313" key="2">
    <source>
        <dbReference type="EMBL" id="MBB1252121.1"/>
    </source>
</evidence>
<accession>A0A7W3WGT0</accession>
<organism evidence="2 3">
    <name type="scientific">Streptomyces alkaliterrae</name>
    <dbReference type="NCBI Taxonomy" id="2213162"/>
    <lineage>
        <taxon>Bacteria</taxon>
        <taxon>Bacillati</taxon>
        <taxon>Actinomycetota</taxon>
        <taxon>Actinomycetes</taxon>
        <taxon>Kitasatosporales</taxon>
        <taxon>Streptomycetaceae</taxon>
        <taxon>Streptomyces</taxon>
    </lineage>
</organism>
<feature type="compositionally biased region" description="Basic and acidic residues" evidence="1">
    <location>
        <begin position="133"/>
        <end position="145"/>
    </location>
</feature>
<dbReference type="Proteomes" id="UP000525686">
    <property type="component" value="Unassembled WGS sequence"/>
</dbReference>
<reference evidence="3" key="1">
    <citation type="submission" date="2020-05" db="EMBL/GenBank/DDBJ databases">
        <title>Classification of alakaliphilic streptomycetes isolated from an alkaline soil next to Lonar Crater, India and a proposal for the recognition of Streptomyces alkaliterrae sp. nov.</title>
        <authorList>
            <person name="Golinska P."/>
        </authorList>
    </citation>
    <scope>NUCLEOTIDE SEQUENCE [LARGE SCALE GENOMIC DNA]</scope>
    <source>
        <strain evidence="3">OF3</strain>
    </source>
</reference>
<gene>
    <name evidence="2" type="ORF">H3146_01885</name>
</gene>
<evidence type="ECO:0000313" key="3">
    <source>
        <dbReference type="Proteomes" id="UP000525686"/>
    </source>
</evidence>
<feature type="region of interest" description="Disordered" evidence="1">
    <location>
        <begin position="1"/>
        <end position="24"/>
    </location>
</feature>
<feature type="compositionally biased region" description="Pro residues" evidence="1">
    <location>
        <begin position="173"/>
        <end position="189"/>
    </location>
</feature>
<dbReference type="EMBL" id="JABJWZ010000007">
    <property type="protein sequence ID" value="MBB1252121.1"/>
    <property type="molecule type" value="Genomic_DNA"/>
</dbReference>
<evidence type="ECO:0000256" key="1">
    <source>
        <dbReference type="SAM" id="MobiDB-lite"/>
    </source>
</evidence>
<sequence>MAGEARERRGPRHAAPRKPLLTRLQVPGGRAAMAVMPSALLLGIGLSPNVAGAQPGGRENPFHAGPCVSAPDRAGADSEAEAKPDERPESGPTPAPERSTAPPTAAPPSAPTPSATPRPSVTPRPTASPRPSDTGEARPEPEATDTRNPLDPLDVGGRLRDLLGLGDKDSTPTPEPSATPTTPSPPPTNAPTEEAPAPKEPMPGGAPERSAPDRVAEPAPTARPEKPPTRVDPTEDDTAEDGGPDQDDEAQEDARSEPGGKEPFPCPEFDAEAYDNAAYERTPAALPDVPFHLKTSRLGLSGLKYHGIVLVRTHGGQEKRVLKFTAEELNIRDLHQYAPTSAGRVQHIRSRPGSTSTFRGGTVTMYTEELKGWLFGLIPITFSPKSPPPLDLPAAFFTSAEVRQAGQFGGNLTVPGLRLSLE</sequence>
<name>A0A7W3WGT0_9ACTN</name>
<feature type="compositionally biased region" description="Basic and acidic residues" evidence="1">
    <location>
        <begin position="74"/>
        <end position="89"/>
    </location>
</feature>
<feature type="compositionally biased region" description="Basic and acidic residues" evidence="1">
    <location>
        <begin position="157"/>
        <end position="170"/>
    </location>
</feature>
<feature type="compositionally biased region" description="Basic and acidic residues" evidence="1">
    <location>
        <begin position="223"/>
        <end position="233"/>
    </location>
</feature>
<feature type="compositionally biased region" description="Pro residues" evidence="1">
    <location>
        <begin position="104"/>
        <end position="128"/>
    </location>
</feature>
<proteinExistence type="predicted"/>
<feature type="compositionally biased region" description="Acidic residues" evidence="1">
    <location>
        <begin position="234"/>
        <end position="251"/>
    </location>
</feature>
<evidence type="ECO:0008006" key="4">
    <source>
        <dbReference type="Google" id="ProtNLM"/>
    </source>
</evidence>
<feature type="region of interest" description="Disordered" evidence="1">
    <location>
        <begin position="46"/>
        <end position="269"/>
    </location>
</feature>